<organism evidence="1 2">
    <name type="scientific">Myxococcus xanthus (strain DK1622)</name>
    <dbReference type="NCBI Taxonomy" id="246197"/>
    <lineage>
        <taxon>Bacteria</taxon>
        <taxon>Pseudomonadati</taxon>
        <taxon>Myxococcota</taxon>
        <taxon>Myxococcia</taxon>
        <taxon>Myxococcales</taxon>
        <taxon>Cystobacterineae</taxon>
        <taxon>Myxococcaceae</taxon>
        <taxon>Myxococcus</taxon>
    </lineage>
</organism>
<dbReference type="STRING" id="246197.MXAN_5674"/>
<accession>Q1D0L1</accession>
<keyword evidence="2" id="KW-1185">Reference proteome</keyword>
<dbReference type="KEGG" id="mxa:MXAN_5674"/>
<name>Q1D0L1_MYXXD</name>
<reference evidence="1 2" key="1">
    <citation type="journal article" date="2006" name="Proc. Natl. Acad. Sci. U.S.A.">
        <title>Evolution of sensory complexity recorded in a myxobacterial genome.</title>
        <authorList>
            <person name="Goldman B.S."/>
            <person name="Nierman W.C."/>
            <person name="Kaiser D."/>
            <person name="Slater S.C."/>
            <person name="Durkin A.S."/>
            <person name="Eisen J.A."/>
            <person name="Ronning C.M."/>
            <person name="Barbazuk W.B."/>
            <person name="Blanchard M."/>
            <person name="Field C."/>
            <person name="Halling C."/>
            <person name="Hinkle G."/>
            <person name="Iartchuk O."/>
            <person name="Kim H.S."/>
            <person name="Mackenzie C."/>
            <person name="Madupu R."/>
            <person name="Miller N."/>
            <person name="Shvartsbeyn A."/>
            <person name="Sullivan S.A."/>
            <person name="Vaudin M."/>
            <person name="Wiegand R."/>
            <person name="Kaplan H.B."/>
        </authorList>
    </citation>
    <scope>NUCLEOTIDE SEQUENCE [LARGE SCALE GENOMIC DNA]</scope>
    <source>
        <strain evidence="2">DK1622</strain>
    </source>
</reference>
<proteinExistence type="predicted"/>
<dbReference type="EnsemblBacteria" id="ABF91246">
    <property type="protein sequence ID" value="ABF91246"/>
    <property type="gene ID" value="MXAN_5674"/>
</dbReference>
<dbReference type="EMBL" id="CP000113">
    <property type="protein sequence ID" value="ABF91246.1"/>
    <property type="molecule type" value="Genomic_DNA"/>
</dbReference>
<evidence type="ECO:0000313" key="2">
    <source>
        <dbReference type="Proteomes" id="UP000002402"/>
    </source>
</evidence>
<sequence length="442" mass="47908">MTGPVRREPSLRPAKSPWADDPEIPRFSYLTLRATDGWTGLNPVPPRPPIHRKVSTVRSMMKRLSLGVCISTSMALLGCGGEMMDADAMADMALPEEAVGTTASAVETASDFRFRTANRYAGIHGYAAGYGNFHEANYGAGVVRGTILLKPGTVAHYLAVPRSSLGNTALSNIPELFRRAQDYGNAHGLGIALPSFEQGLNGSVVEYGVHFLHPSVVEFRDVPGWAIGYPDVTDAGAMMRAASDYASSNGFAGGLPTFHSAIYSGTRVYGMHLIRPGYADSRDVLADVLAMQDRFSSDTATVTGDNWARTLRRHEAAQDSIQTCTHLTTLEKSALRSAYRKAIRHTGTNEAGINARAELGGDDVWINFGVLFPQGDTEIAQTLIHEMMHIAGYSHPDRRNGIDTPYDGGPYYNSAPLRAELCIAGFQSIHSTRESSREPQTR</sequence>
<evidence type="ECO:0000313" key="1">
    <source>
        <dbReference type="EMBL" id="ABF91246.1"/>
    </source>
</evidence>
<dbReference type="AlphaFoldDB" id="Q1D0L1"/>
<protein>
    <submittedName>
        <fullName evidence="1">Uncharacterized protein</fullName>
    </submittedName>
</protein>
<dbReference type="Proteomes" id="UP000002402">
    <property type="component" value="Chromosome"/>
</dbReference>
<gene>
    <name evidence="1" type="ordered locus">MXAN_5674</name>
</gene>
<dbReference type="HOGENOM" id="CLU_619392_0_0_7"/>